<dbReference type="SUPFAM" id="SSF46548">
    <property type="entry name" value="alpha-helical ferredoxin"/>
    <property type="match status" value="1"/>
</dbReference>
<evidence type="ECO:0000256" key="3">
    <source>
        <dbReference type="ARBA" id="ARBA00023002"/>
    </source>
</evidence>
<dbReference type="Gene3D" id="1.10.1060.10">
    <property type="entry name" value="Alpha-helical ferredoxin"/>
    <property type="match status" value="1"/>
</dbReference>
<reference evidence="7 8" key="1">
    <citation type="submission" date="2016-04" db="EMBL/GenBank/DDBJ databases">
        <authorList>
            <person name="Evans L.H."/>
            <person name="Alamgir A."/>
            <person name="Owens N."/>
            <person name="Weber N.D."/>
            <person name="Virtaneva K."/>
            <person name="Barbian K."/>
            <person name="Babar A."/>
            <person name="Rosenke K."/>
        </authorList>
    </citation>
    <scope>NUCLEOTIDE SEQUENCE [LARGE SCALE GENOMIC DNA]</scope>
    <source>
        <strain evidence="7 8">LMa1</strain>
    </source>
</reference>
<evidence type="ECO:0000259" key="6">
    <source>
        <dbReference type="PROSITE" id="PS51379"/>
    </source>
</evidence>
<dbReference type="InterPro" id="IPR017896">
    <property type="entry name" value="4Fe4S_Fe-S-bd"/>
</dbReference>
<dbReference type="PROSITE" id="PS00198">
    <property type="entry name" value="4FE4S_FER_1"/>
    <property type="match status" value="2"/>
</dbReference>
<dbReference type="Pfam" id="PF13183">
    <property type="entry name" value="Fer4_8"/>
    <property type="match status" value="1"/>
</dbReference>
<name>A0A1B7LG66_9FIRM</name>
<dbReference type="InterPro" id="IPR017900">
    <property type="entry name" value="4Fe4S_Fe_S_CS"/>
</dbReference>
<sequence length="192" mass="21109">MNLSAPSNRECLIALVNNESGQQVEKCYQCGKCTAGCPVSYAFDLMPNQVIRLIQLGMKEQVLSCRSIWLCASCAVCTARCPRNIDLAAVMDSLRGMARREGVAATGRGHNVFLFNKNFLQSIKKYGRLFELATMLSFNLKSGRPFREADAGLAMLQRGKLKFSVTRTRGQAEVARIFERVAAVESGAGKCN</sequence>
<dbReference type="GO" id="GO:0005886">
    <property type="term" value="C:plasma membrane"/>
    <property type="evidence" value="ECO:0007669"/>
    <property type="project" value="TreeGrafter"/>
</dbReference>
<dbReference type="GO" id="GO:0051539">
    <property type="term" value="F:4 iron, 4 sulfur cluster binding"/>
    <property type="evidence" value="ECO:0007669"/>
    <property type="project" value="UniProtKB-KW"/>
</dbReference>
<keyword evidence="1" id="KW-0004">4Fe-4S</keyword>
<keyword evidence="3" id="KW-0560">Oxidoreductase</keyword>
<gene>
    <name evidence="7" type="ORF">A6M21_07370</name>
</gene>
<dbReference type="RefSeq" id="WP_066667251.1">
    <property type="nucleotide sequence ID" value="NZ_LYVF01000092.1"/>
</dbReference>
<keyword evidence="2" id="KW-0479">Metal-binding</keyword>
<dbReference type="GO" id="GO:0016491">
    <property type="term" value="F:oxidoreductase activity"/>
    <property type="evidence" value="ECO:0007669"/>
    <property type="project" value="UniProtKB-KW"/>
</dbReference>
<accession>A0A1B7LG66</accession>
<evidence type="ECO:0000256" key="5">
    <source>
        <dbReference type="ARBA" id="ARBA00023014"/>
    </source>
</evidence>
<dbReference type="PROSITE" id="PS51379">
    <property type="entry name" value="4FE4S_FER_2"/>
    <property type="match status" value="1"/>
</dbReference>
<dbReference type="OrthoDB" id="9794954at2"/>
<dbReference type="PANTHER" id="PTHR43255">
    <property type="entry name" value="IRON-SULFUR-BINDING OXIDOREDUCTASE FADF-RELATED-RELATED"/>
    <property type="match status" value="1"/>
</dbReference>
<dbReference type="InterPro" id="IPR009051">
    <property type="entry name" value="Helical_ferredxn"/>
</dbReference>
<proteinExistence type="predicted"/>
<dbReference type="AlphaFoldDB" id="A0A1B7LG66"/>
<dbReference type="PANTHER" id="PTHR43255:SF1">
    <property type="entry name" value="IRON-SULFUR-BINDING OXIDOREDUCTASE FADF-RELATED"/>
    <property type="match status" value="1"/>
</dbReference>
<keyword evidence="4" id="KW-0408">Iron</keyword>
<keyword evidence="5" id="KW-0411">Iron-sulfur</keyword>
<dbReference type="InterPro" id="IPR051460">
    <property type="entry name" value="HdrC_iron-sulfur_subunit"/>
</dbReference>
<organism evidence="7 8">
    <name type="scientific">Desulfotomaculum copahuensis</name>
    <dbReference type="NCBI Taxonomy" id="1838280"/>
    <lineage>
        <taxon>Bacteria</taxon>
        <taxon>Bacillati</taxon>
        <taxon>Bacillota</taxon>
        <taxon>Clostridia</taxon>
        <taxon>Eubacteriales</taxon>
        <taxon>Desulfotomaculaceae</taxon>
        <taxon>Desulfotomaculum</taxon>
    </lineage>
</organism>
<keyword evidence="8" id="KW-1185">Reference proteome</keyword>
<evidence type="ECO:0000256" key="2">
    <source>
        <dbReference type="ARBA" id="ARBA00022723"/>
    </source>
</evidence>
<protein>
    <submittedName>
        <fullName evidence="7">Heterodisulfide reductase subunit C</fullName>
    </submittedName>
</protein>
<evidence type="ECO:0000313" key="8">
    <source>
        <dbReference type="Proteomes" id="UP000078532"/>
    </source>
</evidence>
<evidence type="ECO:0000313" key="7">
    <source>
        <dbReference type="EMBL" id="OAT84834.1"/>
    </source>
</evidence>
<dbReference type="STRING" id="1838280.A6M21_07370"/>
<evidence type="ECO:0000256" key="4">
    <source>
        <dbReference type="ARBA" id="ARBA00023004"/>
    </source>
</evidence>
<dbReference type="EMBL" id="LYVF01000092">
    <property type="protein sequence ID" value="OAT84834.1"/>
    <property type="molecule type" value="Genomic_DNA"/>
</dbReference>
<comment type="caution">
    <text evidence="7">The sequence shown here is derived from an EMBL/GenBank/DDBJ whole genome shotgun (WGS) entry which is preliminary data.</text>
</comment>
<feature type="domain" description="4Fe-4S ferredoxin-type" evidence="6">
    <location>
        <begin position="18"/>
        <end position="48"/>
    </location>
</feature>
<dbReference type="GO" id="GO:0046872">
    <property type="term" value="F:metal ion binding"/>
    <property type="evidence" value="ECO:0007669"/>
    <property type="project" value="UniProtKB-KW"/>
</dbReference>
<evidence type="ECO:0000256" key="1">
    <source>
        <dbReference type="ARBA" id="ARBA00022485"/>
    </source>
</evidence>
<dbReference type="Proteomes" id="UP000078532">
    <property type="component" value="Unassembled WGS sequence"/>
</dbReference>